<dbReference type="AlphaFoldDB" id="A0AAE4FQ21"/>
<accession>A0AAE4FQ21</accession>
<keyword evidence="2" id="KW-1185">Reference proteome</keyword>
<protein>
    <submittedName>
        <fullName evidence="1">KGK domain-containing protein</fullName>
    </submittedName>
</protein>
<proteinExistence type="predicted"/>
<reference evidence="2" key="1">
    <citation type="submission" date="2023-07" db="EMBL/GenBank/DDBJ databases">
        <authorList>
            <person name="Luz R."/>
            <person name="Cordeiro R."/>
            <person name="Fonseca A."/>
            <person name="Goncalves V."/>
        </authorList>
    </citation>
    <scope>NUCLEOTIDE SEQUENCE [LARGE SCALE GENOMIC DNA]</scope>
    <source>
        <strain evidence="2">BACA0444</strain>
    </source>
</reference>
<comment type="caution">
    <text evidence="1">The sequence shown here is derived from an EMBL/GenBank/DDBJ whole genome shotgun (WGS) entry which is preliminary data.</text>
</comment>
<dbReference type="Pfam" id="PF08872">
    <property type="entry name" value="KGK"/>
    <property type="match status" value="1"/>
</dbReference>
<dbReference type="Proteomes" id="UP001268256">
    <property type="component" value="Unassembled WGS sequence"/>
</dbReference>
<evidence type="ECO:0000313" key="1">
    <source>
        <dbReference type="EMBL" id="MDS3860164.1"/>
    </source>
</evidence>
<dbReference type="RefSeq" id="WP_322877450.1">
    <property type="nucleotide sequence ID" value="NZ_JAVMIP010000003.1"/>
</dbReference>
<evidence type="ECO:0000313" key="2">
    <source>
        <dbReference type="Proteomes" id="UP001268256"/>
    </source>
</evidence>
<name>A0AAE4FQ21_9CYAN</name>
<gene>
    <name evidence="1" type="ORF">RIF25_05035</name>
</gene>
<sequence>MKSEILDVQGLFKDAPVCFHEFKTKTMFKFSEFIYLLTRAFETKGLDAFGDFTKSKGGIPVWGDGEREKWLGEGVPCEILRPGEVSWKKGKLRIKISLEFEPDEETKTESYLDALRQMKDLTL</sequence>
<dbReference type="InterPro" id="IPR014971">
    <property type="entry name" value="KGK"/>
</dbReference>
<organism evidence="1 2">
    <name type="scientific">Pseudocalidococcus azoricus BACA0444</name>
    <dbReference type="NCBI Taxonomy" id="2918990"/>
    <lineage>
        <taxon>Bacteria</taxon>
        <taxon>Bacillati</taxon>
        <taxon>Cyanobacteriota</taxon>
        <taxon>Cyanophyceae</taxon>
        <taxon>Acaryochloridales</taxon>
        <taxon>Thermosynechococcaceae</taxon>
        <taxon>Pseudocalidococcus</taxon>
        <taxon>Pseudocalidococcus azoricus</taxon>
    </lineage>
</organism>
<dbReference type="EMBL" id="JAVMIP010000003">
    <property type="protein sequence ID" value="MDS3860164.1"/>
    <property type="molecule type" value="Genomic_DNA"/>
</dbReference>